<feature type="domain" description="HTH cro/C1-type" evidence="1">
    <location>
        <begin position="7"/>
        <end position="39"/>
    </location>
</feature>
<keyword evidence="3" id="KW-1185">Reference proteome</keyword>
<dbReference type="SUPFAM" id="SSF47413">
    <property type="entry name" value="lambda repressor-like DNA-binding domains"/>
    <property type="match status" value="1"/>
</dbReference>
<evidence type="ECO:0000313" key="3">
    <source>
        <dbReference type="Proteomes" id="UP001519345"/>
    </source>
</evidence>
<dbReference type="Gene3D" id="1.10.260.40">
    <property type="entry name" value="lambda repressor-like DNA-binding domains"/>
    <property type="match status" value="1"/>
</dbReference>
<sequence length="92" mass="10393">MEFGAVLQRMRKESGISQEEMSLKLHKSRSSISKLETNKLELRATDLVNWCRITNNPDVMMGFIYGQDVALMASDFVQSIGMVFMTLGGIFL</sequence>
<name>A0ABS4INP7_9BACI</name>
<dbReference type="RefSeq" id="WP_209464652.1">
    <property type="nucleotide sequence ID" value="NZ_CP110224.1"/>
</dbReference>
<dbReference type="Pfam" id="PF01381">
    <property type="entry name" value="HTH_3"/>
    <property type="match status" value="1"/>
</dbReference>
<accession>A0ABS4INP7</accession>
<dbReference type="Proteomes" id="UP001519345">
    <property type="component" value="Unassembled WGS sequence"/>
</dbReference>
<dbReference type="InterPro" id="IPR001387">
    <property type="entry name" value="Cro/C1-type_HTH"/>
</dbReference>
<protein>
    <submittedName>
        <fullName evidence="2">Transcriptional regulator with XRE-family HTH domain</fullName>
    </submittedName>
</protein>
<dbReference type="PROSITE" id="PS50943">
    <property type="entry name" value="HTH_CROC1"/>
    <property type="match status" value="1"/>
</dbReference>
<evidence type="ECO:0000313" key="2">
    <source>
        <dbReference type="EMBL" id="MBP1971634.1"/>
    </source>
</evidence>
<proteinExistence type="predicted"/>
<reference evidence="2 3" key="1">
    <citation type="submission" date="2021-03" db="EMBL/GenBank/DDBJ databases">
        <title>Genomic Encyclopedia of Type Strains, Phase IV (KMG-IV): sequencing the most valuable type-strain genomes for metagenomic binning, comparative biology and taxonomic classification.</title>
        <authorList>
            <person name="Goeker M."/>
        </authorList>
    </citation>
    <scope>NUCLEOTIDE SEQUENCE [LARGE SCALE GENOMIC DNA]</scope>
    <source>
        <strain evidence="2 3">DSM 25609</strain>
    </source>
</reference>
<evidence type="ECO:0000259" key="1">
    <source>
        <dbReference type="PROSITE" id="PS50943"/>
    </source>
</evidence>
<organism evidence="2 3">
    <name type="scientific">Virgibacillus natechei</name>
    <dbReference type="NCBI Taxonomy" id="1216297"/>
    <lineage>
        <taxon>Bacteria</taxon>
        <taxon>Bacillati</taxon>
        <taxon>Bacillota</taxon>
        <taxon>Bacilli</taxon>
        <taxon>Bacillales</taxon>
        <taxon>Bacillaceae</taxon>
        <taxon>Virgibacillus</taxon>
    </lineage>
</organism>
<dbReference type="SMART" id="SM00530">
    <property type="entry name" value="HTH_XRE"/>
    <property type="match status" value="1"/>
</dbReference>
<gene>
    <name evidence="2" type="ORF">J2Z83_003785</name>
</gene>
<dbReference type="EMBL" id="JAGGKX010000029">
    <property type="protein sequence ID" value="MBP1971634.1"/>
    <property type="molecule type" value="Genomic_DNA"/>
</dbReference>
<dbReference type="CDD" id="cd00093">
    <property type="entry name" value="HTH_XRE"/>
    <property type="match status" value="1"/>
</dbReference>
<dbReference type="InterPro" id="IPR010982">
    <property type="entry name" value="Lambda_DNA-bd_dom_sf"/>
</dbReference>
<comment type="caution">
    <text evidence="2">The sequence shown here is derived from an EMBL/GenBank/DDBJ whole genome shotgun (WGS) entry which is preliminary data.</text>
</comment>